<dbReference type="Proteomes" id="UP001057375">
    <property type="component" value="Unassembled WGS sequence"/>
</dbReference>
<sequence length="206" mass="21129">MSIAAAATMATVFTGCGSDSSSSDKANGLASNSSNGTGAFTTSTGATGYATKGPLNGFSFSENGTTITFSGGIDSVTGEAPTLNVSTDTELVDEDGNIISNAYTTIAMQFDGNKTKAMETVAEALTGDSNTSSLLKQIKDTQEDAALENKARVLAQFVKSAKAQNEMGVLTIAFAKVSDGNFTKLLETINKDLSKPLMTSAQITAT</sequence>
<reference evidence="1" key="1">
    <citation type="submission" date="2022-03" db="EMBL/GenBank/DDBJ databases">
        <title>Draft genome sequence of Aduncisulcus paluster, a free-living microaerophilic Fornicata.</title>
        <authorList>
            <person name="Yuyama I."/>
            <person name="Kume K."/>
            <person name="Tamura T."/>
            <person name="Inagaki Y."/>
            <person name="Hashimoto T."/>
        </authorList>
    </citation>
    <scope>NUCLEOTIDE SEQUENCE</scope>
    <source>
        <strain evidence="1">NY0171</strain>
    </source>
</reference>
<keyword evidence="2" id="KW-1185">Reference proteome</keyword>
<proteinExistence type="predicted"/>
<evidence type="ECO:0000313" key="2">
    <source>
        <dbReference type="Proteomes" id="UP001057375"/>
    </source>
</evidence>
<comment type="caution">
    <text evidence="1">The sequence shown here is derived from an EMBL/GenBank/DDBJ whole genome shotgun (WGS) entry which is preliminary data.</text>
</comment>
<dbReference type="EMBL" id="BQXS01010477">
    <property type="protein sequence ID" value="GKT33762.1"/>
    <property type="molecule type" value="Genomic_DNA"/>
</dbReference>
<accession>A0ABQ5KMM8</accession>
<protein>
    <submittedName>
        <fullName evidence="1">Uncharacterized protein</fullName>
    </submittedName>
</protein>
<gene>
    <name evidence="1" type="ORF">ADUPG1_007504</name>
</gene>
<evidence type="ECO:0000313" key="1">
    <source>
        <dbReference type="EMBL" id="GKT33762.1"/>
    </source>
</evidence>
<organism evidence="1 2">
    <name type="scientific">Aduncisulcus paluster</name>
    <dbReference type="NCBI Taxonomy" id="2918883"/>
    <lineage>
        <taxon>Eukaryota</taxon>
        <taxon>Metamonada</taxon>
        <taxon>Carpediemonas-like organisms</taxon>
        <taxon>Aduncisulcus</taxon>
    </lineage>
</organism>
<feature type="non-terminal residue" evidence="1">
    <location>
        <position position="206"/>
    </location>
</feature>
<name>A0ABQ5KMM8_9EUKA</name>